<keyword evidence="1" id="KW-0732">Signal</keyword>
<dbReference type="InterPro" id="IPR000801">
    <property type="entry name" value="Esterase-like"/>
</dbReference>
<evidence type="ECO:0000259" key="2">
    <source>
        <dbReference type="Pfam" id="PF08450"/>
    </source>
</evidence>
<dbReference type="RefSeq" id="WP_074653037.1">
    <property type="nucleotide sequence ID" value="NZ_FNSD01000001.1"/>
</dbReference>
<dbReference type="Gene3D" id="2.120.10.30">
    <property type="entry name" value="TolB, C-terminal domain"/>
    <property type="match status" value="1"/>
</dbReference>
<dbReference type="AlphaFoldDB" id="A0A1H4L633"/>
<feature type="chain" id="PRO_5010245554" evidence="1">
    <location>
        <begin position="18"/>
        <end position="511"/>
    </location>
</feature>
<dbReference type="InterPro" id="IPR013658">
    <property type="entry name" value="SGL"/>
</dbReference>
<feature type="domain" description="SMP-30/Gluconolactonase/LRE-like region" evidence="2">
    <location>
        <begin position="365"/>
        <end position="483"/>
    </location>
</feature>
<organism evidence="3 4">
    <name type="scientific">Terriglobus roseus</name>
    <dbReference type="NCBI Taxonomy" id="392734"/>
    <lineage>
        <taxon>Bacteria</taxon>
        <taxon>Pseudomonadati</taxon>
        <taxon>Acidobacteriota</taxon>
        <taxon>Terriglobia</taxon>
        <taxon>Terriglobales</taxon>
        <taxon>Acidobacteriaceae</taxon>
        <taxon>Terriglobus</taxon>
    </lineage>
</organism>
<dbReference type="Proteomes" id="UP000182409">
    <property type="component" value="Unassembled WGS sequence"/>
</dbReference>
<evidence type="ECO:0000313" key="3">
    <source>
        <dbReference type="EMBL" id="SEB66217.1"/>
    </source>
</evidence>
<protein>
    <submittedName>
        <fullName evidence="3">Enterochelin esterase</fullName>
    </submittedName>
</protein>
<evidence type="ECO:0000313" key="4">
    <source>
        <dbReference type="Proteomes" id="UP000182409"/>
    </source>
</evidence>
<sequence>MRRLLLLLLFLGLTLHAQTPYPPGPDSQIQNVPHGTLEKLVLPAGKFYPGTPHHYAVYLPANAPATPLPYMIFLDGSSYLGGNLQAANVLDNLIAAKQIPPMVGIFVDPGVLPAIRPDAQNRYERVFEYDSVSNRYVNFLEEELIPAIERKHALSTNPDEHAIGGTSTGAVGAFVAAWHRPDQFHRVLSLIGTYVAMKGADTLPELVRKTEARPIRIWMQDGANDHITPDQPYGTFYAGTWPRANQMLFDALQFQGYDARLTIGTGGHDTKQGGAELPEALRWLWRDYTPARGVGKIEPHPPTALGKPGWDTRGSIWATVEAIGNWEPVNEKVLESRALTASNIHYIADGHGHIRWAPTSGAGRAGEVPSPSMKADAVALSPDQAMLVVTDPEHRHQWSMQLQPDGTPTHAEPFYRLEVLDEDAGAKGAAFDSLGQVYFATALGIQICEANSRVAMILNSPVPDEPVDAVAFGGPNREWLYAVTDGKLFRRRMKVHAVPPDKPEKPPQPPL</sequence>
<dbReference type="Pfam" id="PF08450">
    <property type="entry name" value="SGL"/>
    <property type="match status" value="1"/>
</dbReference>
<name>A0A1H4L633_9BACT</name>
<dbReference type="PANTHER" id="PTHR48098:SF3">
    <property type="entry name" value="IRON(III) ENTEROBACTIN ESTERASE"/>
    <property type="match status" value="1"/>
</dbReference>
<evidence type="ECO:0000256" key="1">
    <source>
        <dbReference type="SAM" id="SignalP"/>
    </source>
</evidence>
<dbReference type="Pfam" id="PF00756">
    <property type="entry name" value="Esterase"/>
    <property type="match status" value="1"/>
</dbReference>
<proteinExistence type="predicted"/>
<dbReference type="PANTHER" id="PTHR48098">
    <property type="entry name" value="ENTEROCHELIN ESTERASE-RELATED"/>
    <property type="match status" value="1"/>
</dbReference>
<dbReference type="InterPro" id="IPR011042">
    <property type="entry name" value="6-blade_b-propeller_TolB-like"/>
</dbReference>
<dbReference type="EMBL" id="FNSD01000001">
    <property type="protein sequence ID" value="SEB66217.1"/>
    <property type="molecule type" value="Genomic_DNA"/>
</dbReference>
<reference evidence="3 4" key="1">
    <citation type="submission" date="2016-10" db="EMBL/GenBank/DDBJ databases">
        <authorList>
            <person name="de Groot N.N."/>
        </authorList>
    </citation>
    <scope>NUCLEOTIDE SEQUENCE [LARGE SCALE GENOMIC DNA]</scope>
    <source>
        <strain evidence="3 4">AB35.6</strain>
    </source>
</reference>
<dbReference type="SUPFAM" id="SSF53474">
    <property type="entry name" value="alpha/beta-Hydrolases"/>
    <property type="match status" value="1"/>
</dbReference>
<dbReference type="InterPro" id="IPR029058">
    <property type="entry name" value="AB_hydrolase_fold"/>
</dbReference>
<dbReference type="Gene3D" id="3.40.50.1820">
    <property type="entry name" value="alpha/beta hydrolase"/>
    <property type="match status" value="1"/>
</dbReference>
<dbReference type="SUPFAM" id="SSF63829">
    <property type="entry name" value="Calcium-dependent phosphotriesterase"/>
    <property type="match status" value="1"/>
</dbReference>
<gene>
    <name evidence="3" type="ORF">SAMN05443244_1484</name>
</gene>
<accession>A0A1H4L633</accession>
<dbReference type="InterPro" id="IPR050583">
    <property type="entry name" value="Mycobacterial_A85_antigen"/>
</dbReference>
<feature type="signal peptide" evidence="1">
    <location>
        <begin position="1"/>
        <end position="17"/>
    </location>
</feature>